<keyword evidence="2" id="KW-1185">Reference proteome</keyword>
<gene>
    <name evidence="1" type="ORF">SAE01_08220</name>
</gene>
<name>A0A512B8N9_9BACT</name>
<sequence length="61" mass="6776">MFFLAVSAIKINAYAYLRPTGSGINKFYEMNNGDVIHELQILAAHPNPTPESRCLLKSVPL</sequence>
<evidence type="ECO:0000313" key="2">
    <source>
        <dbReference type="Proteomes" id="UP000321513"/>
    </source>
</evidence>
<accession>A0A512B8N9</accession>
<comment type="caution">
    <text evidence="1">The sequence shown here is derived from an EMBL/GenBank/DDBJ whole genome shotgun (WGS) entry which is preliminary data.</text>
</comment>
<reference evidence="1 2" key="1">
    <citation type="submission" date="2019-07" db="EMBL/GenBank/DDBJ databases">
        <title>Whole genome shotgun sequence of Segetibacter aerophilus NBRC 106135.</title>
        <authorList>
            <person name="Hosoyama A."/>
            <person name="Uohara A."/>
            <person name="Ohji S."/>
            <person name="Ichikawa N."/>
        </authorList>
    </citation>
    <scope>NUCLEOTIDE SEQUENCE [LARGE SCALE GENOMIC DNA]</scope>
    <source>
        <strain evidence="1 2">NBRC 106135</strain>
    </source>
</reference>
<proteinExistence type="predicted"/>
<protein>
    <submittedName>
        <fullName evidence="1">Uncharacterized protein</fullName>
    </submittedName>
</protein>
<dbReference type="EMBL" id="BJYT01000002">
    <property type="protein sequence ID" value="GEO08326.1"/>
    <property type="molecule type" value="Genomic_DNA"/>
</dbReference>
<evidence type="ECO:0000313" key="1">
    <source>
        <dbReference type="EMBL" id="GEO08326.1"/>
    </source>
</evidence>
<dbReference type="Proteomes" id="UP000321513">
    <property type="component" value="Unassembled WGS sequence"/>
</dbReference>
<dbReference type="AlphaFoldDB" id="A0A512B8N9"/>
<dbReference type="RefSeq" id="WP_147202393.1">
    <property type="nucleotide sequence ID" value="NZ_BJYT01000002.1"/>
</dbReference>
<organism evidence="1 2">
    <name type="scientific">Segetibacter aerophilus</name>
    <dbReference type="NCBI Taxonomy" id="670293"/>
    <lineage>
        <taxon>Bacteria</taxon>
        <taxon>Pseudomonadati</taxon>
        <taxon>Bacteroidota</taxon>
        <taxon>Chitinophagia</taxon>
        <taxon>Chitinophagales</taxon>
        <taxon>Chitinophagaceae</taxon>
        <taxon>Segetibacter</taxon>
    </lineage>
</organism>